<dbReference type="Proteomes" id="UP000294830">
    <property type="component" value="Unassembled WGS sequence"/>
</dbReference>
<name>A0A4R2E834_9BACT</name>
<dbReference type="SUPFAM" id="SSF56300">
    <property type="entry name" value="Metallo-dependent phosphatases"/>
    <property type="match status" value="1"/>
</dbReference>
<reference evidence="5 6" key="1">
    <citation type="submission" date="2019-03" db="EMBL/GenBank/DDBJ databases">
        <title>Genomic Encyclopedia of Archaeal and Bacterial Type Strains, Phase II (KMG-II): from individual species to whole genera.</title>
        <authorList>
            <person name="Goeker M."/>
        </authorList>
    </citation>
    <scope>NUCLEOTIDE SEQUENCE [LARGE SCALE GENOMIC DNA]</scope>
    <source>
        <strain evidence="5 6">RL-C</strain>
    </source>
</reference>
<dbReference type="Pfam" id="PF00149">
    <property type="entry name" value="Metallophos"/>
    <property type="match status" value="1"/>
</dbReference>
<comment type="caution">
    <text evidence="5">The sequence shown here is derived from an EMBL/GenBank/DDBJ whole genome shotgun (WGS) entry which is preliminary data.</text>
</comment>
<evidence type="ECO:0000313" key="5">
    <source>
        <dbReference type="EMBL" id="TCN62692.1"/>
    </source>
</evidence>
<feature type="chain" id="PRO_5020870410" evidence="2">
    <location>
        <begin position="26"/>
        <end position="571"/>
    </location>
</feature>
<protein>
    <submittedName>
        <fullName evidence="5">2',3'-cyclic-nucleotide 2'-phosphodiesterase/3'-nucleotidase</fullName>
    </submittedName>
</protein>
<proteinExistence type="inferred from homology"/>
<dbReference type="InterPro" id="IPR006179">
    <property type="entry name" value="5_nucleotidase/apyrase"/>
</dbReference>
<evidence type="ECO:0000313" key="6">
    <source>
        <dbReference type="Proteomes" id="UP000294830"/>
    </source>
</evidence>
<dbReference type="GO" id="GO:0030288">
    <property type="term" value="C:outer membrane-bounded periplasmic space"/>
    <property type="evidence" value="ECO:0007669"/>
    <property type="project" value="TreeGrafter"/>
</dbReference>
<dbReference type="GO" id="GO:0009166">
    <property type="term" value="P:nucleotide catabolic process"/>
    <property type="evidence" value="ECO:0007669"/>
    <property type="project" value="InterPro"/>
</dbReference>
<dbReference type="Gene3D" id="3.90.780.10">
    <property type="entry name" value="5'-Nucleotidase, C-terminal domain"/>
    <property type="match status" value="1"/>
</dbReference>
<evidence type="ECO:0000259" key="4">
    <source>
        <dbReference type="Pfam" id="PF02872"/>
    </source>
</evidence>
<dbReference type="EMBL" id="SLWB01000018">
    <property type="protein sequence ID" value="TCN62692.1"/>
    <property type="molecule type" value="Genomic_DNA"/>
</dbReference>
<accession>A0A4R2E834</accession>
<feature type="domain" description="5'-Nucleotidase C-terminal" evidence="4">
    <location>
        <begin position="336"/>
        <end position="502"/>
    </location>
</feature>
<dbReference type="PANTHER" id="PTHR11575">
    <property type="entry name" value="5'-NUCLEOTIDASE-RELATED"/>
    <property type="match status" value="1"/>
</dbReference>
<keyword evidence="6" id="KW-1185">Reference proteome</keyword>
<feature type="domain" description="Calcineurin-like phosphoesterase" evidence="3">
    <location>
        <begin position="32"/>
        <end position="261"/>
    </location>
</feature>
<dbReference type="InterPro" id="IPR004843">
    <property type="entry name" value="Calcineurin-like_PHP"/>
</dbReference>
<organism evidence="5 6">
    <name type="scientific">Acetobacteroides hydrogenigenes</name>
    <dbReference type="NCBI Taxonomy" id="979970"/>
    <lineage>
        <taxon>Bacteria</taxon>
        <taxon>Pseudomonadati</taxon>
        <taxon>Bacteroidota</taxon>
        <taxon>Bacteroidia</taxon>
        <taxon>Bacteroidales</taxon>
        <taxon>Rikenellaceae</taxon>
        <taxon>Acetobacteroides</taxon>
    </lineage>
</organism>
<evidence type="ECO:0000259" key="3">
    <source>
        <dbReference type="Pfam" id="PF00149"/>
    </source>
</evidence>
<dbReference type="Pfam" id="PF02872">
    <property type="entry name" value="5_nucleotid_C"/>
    <property type="match status" value="1"/>
</dbReference>
<comment type="similarity">
    <text evidence="2">Belongs to the 5'-nucleotidase family.</text>
</comment>
<dbReference type="PANTHER" id="PTHR11575:SF6">
    <property type="entry name" value="2',3'-CYCLIC-NUCLEOTIDE 2'-PHOSPHODIESTERASE_3'-NUCLEOTIDASE"/>
    <property type="match status" value="1"/>
</dbReference>
<dbReference type="InterPro" id="IPR008334">
    <property type="entry name" value="5'-Nucleotdase_C"/>
</dbReference>
<evidence type="ECO:0000256" key="2">
    <source>
        <dbReference type="RuleBase" id="RU362119"/>
    </source>
</evidence>
<dbReference type="InterPro" id="IPR036907">
    <property type="entry name" value="5'-Nucleotdase_C_sf"/>
</dbReference>
<keyword evidence="2" id="KW-0378">Hydrolase</keyword>
<dbReference type="Gene3D" id="3.60.21.10">
    <property type="match status" value="1"/>
</dbReference>
<feature type="signal peptide" evidence="2">
    <location>
        <begin position="1"/>
        <end position="25"/>
    </location>
</feature>
<keyword evidence="1 2" id="KW-0732">Signal</keyword>
<dbReference type="AlphaFoldDB" id="A0A4R2E834"/>
<dbReference type="GO" id="GO:0000166">
    <property type="term" value="F:nucleotide binding"/>
    <property type="evidence" value="ECO:0007669"/>
    <property type="project" value="UniProtKB-KW"/>
</dbReference>
<dbReference type="GO" id="GO:0016787">
    <property type="term" value="F:hydrolase activity"/>
    <property type="evidence" value="ECO:0007669"/>
    <property type="project" value="UniProtKB-KW"/>
</dbReference>
<keyword evidence="2" id="KW-0547">Nucleotide-binding</keyword>
<dbReference type="PRINTS" id="PR01607">
    <property type="entry name" value="APYRASEFAMLY"/>
</dbReference>
<sequence>MKVRISTIKALLLVLLFAMPLSMLASKGKEVKIVFTTDVHGAIFPYDFIEQKARPGSLAQVYSYVKEQRKQHPNLLLLDNGDMLQGQPTVYFYNFVDTVSQHLQARVMSYMGYNALTVGNHDLEPGHPVYDRVRQQSKLAWLAANAVTPSGKPYFEPYRVFKVDGKRVAVLGLITPAIPSWLPEDIWRGMTFNDMVESAKYWVDVIQKKEKPDAIVGMLHSGVNFNYNNQNENTYKNENAAMLVAKRVKGFDAILCGHDHEIFNKKVATDFGDSVQVLNPSAFARNVGVLSIVFQGKSKQVSGSVVDVRPFPAEKTFEEQFKNDFDKVKDFSSKKIGTLDEPIASADAFFGSSSFVDLIHRNMLKVTDADISFASPLTLNANIPAGEITVGDMFSLYKYENLLYVLNLTGQEVKDYLEYSYGLWVKSSDTFDDGMLLLNEKGKLKNQYYNFDSGAGIRYQVDITKPAGSKITIFSMADGTPFDLGKMYKVAMSSYRGNGGGGHLTLGAKIQPSEIGKRLVTSTTKDMRYLIMMDLIKTGILDYKPLSSWTFIPEDAVAKARKADESRIFRK</sequence>
<dbReference type="SUPFAM" id="SSF55816">
    <property type="entry name" value="5'-nucleotidase (syn. UDP-sugar hydrolase), C-terminal domain"/>
    <property type="match status" value="1"/>
</dbReference>
<gene>
    <name evidence="5" type="ORF">CLV25_11818</name>
</gene>
<dbReference type="RefSeq" id="WP_243649643.1">
    <property type="nucleotide sequence ID" value="NZ_SLWB01000018.1"/>
</dbReference>
<evidence type="ECO:0000256" key="1">
    <source>
        <dbReference type="ARBA" id="ARBA00022729"/>
    </source>
</evidence>
<dbReference type="InterPro" id="IPR029052">
    <property type="entry name" value="Metallo-depent_PP-like"/>
</dbReference>